<proteinExistence type="predicted"/>
<comment type="caution">
    <text evidence="1">The sequence shown here is derived from an EMBL/GenBank/DDBJ whole genome shotgun (WGS) entry which is preliminary data.</text>
</comment>
<sequence length="118" mass="12652">MSASHEYYLWAMGTARRLECKDCKDNGAQGDAAPGRGRSRCTGCGGQGWCNLGYGAQSRGRPGFPRWVSEGTARTRELQRQHEAAHPVLCQVLLSNSTDAVPVSSASPCNKPAVCARL</sequence>
<dbReference type="EMBL" id="QXTE01000424">
    <property type="protein sequence ID" value="TFJ98127.1"/>
    <property type="molecule type" value="Genomic_DNA"/>
</dbReference>
<reference evidence="1 2" key="2">
    <citation type="submission" date="2019-04" db="EMBL/GenBank/DDBJ databases">
        <title>The genome sequence of big-headed turtle.</title>
        <authorList>
            <person name="Gong S."/>
        </authorList>
    </citation>
    <scope>NUCLEOTIDE SEQUENCE [LARGE SCALE GENOMIC DNA]</scope>
    <source>
        <strain evidence="1">DO16091913</strain>
        <tissue evidence="1">Muscle</tissue>
    </source>
</reference>
<evidence type="ECO:0000313" key="1">
    <source>
        <dbReference type="EMBL" id="TFJ98127.1"/>
    </source>
</evidence>
<dbReference type="AlphaFoldDB" id="A0A4D9DP40"/>
<organism evidence="1 2">
    <name type="scientific">Platysternon megacephalum</name>
    <name type="common">big-headed turtle</name>
    <dbReference type="NCBI Taxonomy" id="55544"/>
    <lineage>
        <taxon>Eukaryota</taxon>
        <taxon>Metazoa</taxon>
        <taxon>Chordata</taxon>
        <taxon>Craniata</taxon>
        <taxon>Vertebrata</taxon>
        <taxon>Euteleostomi</taxon>
        <taxon>Archelosauria</taxon>
        <taxon>Testudinata</taxon>
        <taxon>Testudines</taxon>
        <taxon>Cryptodira</taxon>
        <taxon>Durocryptodira</taxon>
        <taxon>Testudinoidea</taxon>
        <taxon>Platysternidae</taxon>
        <taxon>Platysternon</taxon>
    </lineage>
</organism>
<accession>A0A4D9DP40</accession>
<name>A0A4D9DP40_9SAUR</name>
<evidence type="ECO:0000313" key="2">
    <source>
        <dbReference type="Proteomes" id="UP000297703"/>
    </source>
</evidence>
<dbReference type="Proteomes" id="UP000297703">
    <property type="component" value="Unassembled WGS sequence"/>
</dbReference>
<protein>
    <submittedName>
        <fullName evidence="1">Maestro heat-like repeat-containing protein family member 2B-like</fullName>
    </submittedName>
</protein>
<gene>
    <name evidence="1" type="ORF">DR999_PMT19972</name>
</gene>
<reference evidence="1 2" key="1">
    <citation type="submission" date="2019-04" db="EMBL/GenBank/DDBJ databases">
        <title>Draft genome of the big-headed turtle Platysternon megacephalum.</title>
        <authorList>
            <person name="Gong S."/>
        </authorList>
    </citation>
    <scope>NUCLEOTIDE SEQUENCE [LARGE SCALE GENOMIC DNA]</scope>
    <source>
        <strain evidence="1">DO16091913</strain>
        <tissue evidence="1">Muscle</tissue>
    </source>
</reference>
<keyword evidence="2" id="KW-1185">Reference proteome</keyword>